<organism evidence="7 8">
    <name type="scientific">Macrococcoides canis</name>
    <dbReference type="NCBI Taxonomy" id="1855823"/>
    <lineage>
        <taxon>Bacteria</taxon>
        <taxon>Bacillati</taxon>
        <taxon>Bacillota</taxon>
        <taxon>Bacilli</taxon>
        <taxon>Bacillales</taxon>
        <taxon>Staphylococcaceae</taxon>
        <taxon>Macrococcoides</taxon>
    </lineage>
</organism>
<dbReference type="PROSITE" id="PS51186">
    <property type="entry name" value="GNAT"/>
    <property type="match status" value="1"/>
</dbReference>
<keyword evidence="3 7" id="KW-0808">Transferase</keyword>
<dbReference type="GO" id="GO:0008999">
    <property type="term" value="F:protein-N-terminal-alanine acetyltransferase activity"/>
    <property type="evidence" value="ECO:0007669"/>
    <property type="project" value="UniProtKB-EC"/>
</dbReference>
<dbReference type="Gene3D" id="3.40.630.30">
    <property type="match status" value="1"/>
</dbReference>
<dbReference type="CDD" id="cd04301">
    <property type="entry name" value="NAT_SF"/>
    <property type="match status" value="1"/>
</dbReference>
<gene>
    <name evidence="7" type="ORF">MCCS_22280</name>
</gene>
<dbReference type="Pfam" id="PF00583">
    <property type="entry name" value="Acetyltransf_1"/>
    <property type="match status" value="1"/>
</dbReference>
<dbReference type="PANTHER" id="PTHR43420:SF44">
    <property type="entry name" value="ACETYLTRANSFERASE YPEA"/>
    <property type="match status" value="1"/>
</dbReference>
<dbReference type="EC" id="2.3.1.266" evidence="5"/>
<dbReference type="OrthoDB" id="9794566at2"/>
<dbReference type="GO" id="GO:0005737">
    <property type="term" value="C:cytoplasm"/>
    <property type="evidence" value="ECO:0007669"/>
    <property type="project" value="UniProtKB-SubCell"/>
</dbReference>
<protein>
    <recommendedName>
        <fullName evidence="5">[Ribosomal protein bS18]-alanine N-acetyltransferase</fullName>
        <ecNumber evidence="5">2.3.1.266</ecNumber>
    </recommendedName>
</protein>
<reference evidence="7 8" key="1">
    <citation type="journal article" date="2017" name="Int. J. Syst. Evol. Microbiol.">
        <title>Macrococcus canis sp. nov., a skin bacterium associated with infections in dogs.</title>
        <authorList>
            <person name="Gobeli Brawand S."/>
            <person name="Cotting K."/>
            <person name="Gomez-Sanz E."/>
            <person name="Collaud A."/>
            <person name="Thomann A."/>
            <person name="Brodard I."/>
            <person name="Rodriguez-Campos S."/>
            <person name="Strauss C."/>
            <person name="Perreten V."/>
        </authorList>
    </citation>
    <scope>NUCLEOTIDE SEQUENCE [LARGE SCALE GENOMIC DNA]</scope>
    <source>
        <strain evidence="7 8">KM45013</strain>
    </source>
</reference>
<dbReference type="Proteomes" id="UP000194154">
    <property type="component" value="Chromosome"/>
</dbReference>
<evidence type="ECO:0000313" key="8">
    <source>
        <dbReference type="Proteomes" id="UP000194154"/>
    </source>
</evidence>
<dbReference type="KEGG" id="mcak:MCCS_22280"/>
<dbReference type="EMBL" id="CP021059">
    <property type="protein sequence ID" value="ARQ07816.1"/>
    <property type="molecule type" value="Genomic_DNA"/>
</dbReference>
<comment type="catalytic activity">
    <reaction evidence="5">
        <text>N-terminal L-alanyl-[ribosomal protein bS18] + acetyl-CoA = N-terminal N(alpha)-acetyl-L-alanyl-[ribosomal protein bS18] + CoA + H(+)</text>
        <dbReference type="Rhea" id="RHEA:43756"/>
        <dbReference type="Rhea" id="RHEA-COMP:10676"/>
        <dbReference type="Rhea" id="RHEA-COMP:10677"/>
        <dbReference type="ChEBI" id="CHEBI:15378"/>
        <dbReference type="ChEBI" id="CHEBI:57287"/>
        <dbReference type="ChEBI" id="CHEBI:57288"/>
        <dbReference type="ChEBI" id="CHEBI:64718"/>
        <dbReference type="ChEBI" id="CHEBI:83683"/>
        <dbReference type="EC" id="2.3.1.266"/>
    </reaction>
</comment>
<dbReference type="InterPro" id="IPR000182">
    <property type="entry name" value="GNAT_dom"/>
</dbReference>
<proteinExistence type="inferred from homology"/>
<evidence type="ECO:0000256" key="4">
    <source>
        <dbReference type="ARBA" id="ARBA00023315"/>
    </source>
</evidence>
<keyword evidence="2 5" id="KW-0963">Cytoplasm</keyword>
<dbReference type="InterPro" id="IPR006464">
    <property type="entry name" value="AcTrfase_RimI/Ard1"/>
</dbReference>
<dbReference type="AlphaFoldDB" id="A0A1W7AEH7"/>
<dbReference type="NCBIfam" id="TIGR01575">
    <property type="entry name" value="rimI"/>
    <property type="match status" value="1"/>
</dbReference>
<evidence type="ECO:0000256" key="3">
    <source>
        <dbReference type="ARBA" id="ARBA00022679"/>
    </source>
</evidence>
<accession>A0A1W7AEH7</accession>
<evidence type="ECO:0000259" key="6">
    <source>
        <dbReference type="PROSITE" id="PS51186"/>
    </source>
</evidence>
<comment type="function">
    <text evidence="5">Acetylates the N-terminal alanine of ribosomal protein bS18.</text>
</comment>
<dbReference type="PANTHER" id="PTHR43420">
    <property type="entry name" value="ACETYLTRANSFERASE"/>
    <property type="match status" value="1"/>
</dbReference>
<name>A0A1W7AEH7_9STAP</name>
<dbReference type="InterPro" id="IPR050680">
    <property type="entry name" value="YpeA/RimI_acetyltransf"/>
</dbReference>
<evidence type="ECO:0000256" key="5">
    <source>
        <dbReference type="RuleBase" id="RU363094"/>
    </source>
</evidence>
<feature type="domain" description="N-acetyltransferase" evidence="6">
    <location>
        <begin position="7"/>
        <end position="151"/>
    </location>
</feature>
<evidence type="ECO:0000256" key="1">
    <source>
        <dbReference type="ARBA" id="ARBA00005395"/>
    </source>
</evidence>
<dbReference type="InterPro" id="IPR016181">
    <property type="entry name" value="Acyl_CoA_acyltransferase"/>
</dbReference>
<comment type="subcellular location">
    <subcellularLocation>
        <location evidence="5">Cytoplasm</location>
    </subcellularLocation>
</comment>
<dbReference type="SUPFAM" id="SSF55729">
    <property type="entry name" value="Acyl-CoA N-acyltransferases (Nat)"/>
    <property type="match status" value="1"/>
</dbReference>
<keyword evidence="8" id="KW-1185">Reference proteome</keyword>
<comment type="similarity">
    <text evidence="1 5">Belongs to the acetyltransferase family. RimI subfamily.</text>
</comment>
<evidence type="ECO:0000256" key="2">
    <source>
        <dbReference type="ARBA" id="ARBA00022490"/>
    </source>
</evidence>
<dbReference type="STRING" id="1855823.MCCS_22280"/>
<evidence type="ECO:0000313" key="7">
    <source>
        <dbReference type="EMBL" id="ARQ07816.1"/>
    </source>
</evidence>
<keyword evidence="4" id="KW-0012">Acyltransferase</keyword>
<sequence>MAEQSGLVIRKMELEDVPAVYEIEQKAFPSGSWTLDAFYHELEKNEFAHYFVLVLDESVIGYLGMWIVVDQAQITTVAVNEQFRGFGYGKLLLEYVMNYARITCEMMSLEVRIENNAARGLYESLGFTYGGLRRDYYGPGEDAKVMWVKLR</sequence>